<gene>
    <name evidence="1" type="primary">mro_23</name>
    <name evidence="1" type="ORF">SDC9_170879</name>
</gene>
<proteinExistence type="predicted"/>
<dbReference type="EC" id="5.1.3.3" evidence="1"/>
<dbReference type="InterPro" id="IPR014718">
    <property type="entry name" value="GH-type_carb-bd"/>
</dbReference>
<dbReference type="AlphaFoldDB" id="A0A645G9A2"/>
<sequence>MLQINAGRYNPTDETLIPTGELAPVAGTPMDFTKPTPIGERVDQDFPDLKHAKGYDHNWILDKKAGELTEAAVVYEPSNGRLMRVMTTEPGMQFYGGNFFKGKETGKYGEIYNFRTAFAMETQHFPDSPNQPSFPSTVLMPGETYHHVCIYQFGVINGESLNC</sequence>
<dbReference type="InterPro" id="IPR008183">
    <property type="entry name" value="Aldose_1/G6P_1-epimerase"/>
</dbReference>
<accession>A0A645G9A2</accession>
<dbReference type="Pfam" id="PF01263">
    <property type="entry name" value="Aldose_epim"/>
    <property type="match status" value="1"/>
</dbReference>
<dbReference type="GO" id="GO:0033499">
    <property type="term" value="P:galactose catabolic process via UDP-galactose, Leloir pathway"/>
    <property type="evidence" value="ECO:0007669"/>
    <property type="project" value="TreeGrafter"/>
</dbReference>
<dbReference type="PANTHER" id="PTHR10091">
    <property type="entry name" value="ALDOSE-1-EPIMERASE"/>
    <property type="match status" value="1"/>
</dbReference>
<organism evidence="1">
    <name type="scientific">bioreactor metagenome</name>
    <dbReference type="NCBI Taxonomy" id="1076179"/>
    <lineage>
        <taxon>unclassified sequences</taxon>
        <taxon>metagenomes</taxon>
        <taxon>ecological metagenomes</taxon>
    </lineage>
</organism>
<dbReference type="Gene3D" id="2.70.98.10">
    <property type="match status" value="1"/>
</dbReference>
<dbReference type="EMBL" id="VSSQ01072018">
    <property type="protein sequence ID" value="MPN23491.1"/>
    <property type="molecule type" value="Genomic_DNA"/>
</dbReference>
<dbReference type="SUPFAM" id="SSF74650">
    <property type="entry name" value="Galactose mutarotase-like"/>
    <property type="match status" value="1"/>
</dbReference>
<dbReference type="GO" id="GO:0004034">
    <property type="term" value="F:aldose 1-epimerase activity"/>
    <property type="evidence" value="ECO:0007669"/>
    <property type="project" value="UniProtKB-EC"/>
</dbReference>
<dbReference type="GO" id="GO:0030246">
    <property type="term" value="F:carbohydrate binding"/>
    <property type="evidence" value="ECO:0007669"/>
    <property type="project" value="InterPro"/>
</dbReference>
<name>A0A645G9A2_9ZZZZ</name>
<keyword evidence="1" id="KW-0413">Isomerase</keyword>
<dbReference type="InterPro" id="IPR011013">
    <property type="entry name" value="Gal_mutarotase_sf_dom"/>
</dbReference>
<comment type="caution">
    <text evidence="1">The sequence shown here is derived from an EMBL/GenBank/DDBJ whole genome shotgun (WGS) entry which is preliminary data.</text>
</comment>
<evidence type="ECO:0000313" key="1">
    <source>
        <dbReference type="EMBL" id="MPN23491.1"/>
    </source>
</evidence>
<dbReference type="PANTHER" id="PTHR10091:SF0">
    <property type="entry name" value="GALACTOSE MUTAROTASE"/>
    <property type="match status" value="1"/>
</dbReference>
<reference evidence="1" key="1">
    <citation type="submission" date="2019-08" db="EMBL/GenBank/DDBJ databases">
        <authorList>
            <person name="Kucharzyk K."/>
            <person name="Murdoch R.W."/>
            <person name="Higgins S."/>
            <person name="Loffler F."/>
        </authorList>
    </citation>
    <scope>NUCLEOTIDE SEQUENCE</scope>
</reference>
<dbReference type="GO" id="GO:0006006">
    <property type="term" value="P:glucose metabolic process"/>
    <property type="evidence" value="ECO:0007669"/>
    <property type="project" value="TreeGrafter"/>
</dbReference>
<protein>
    <submittedName>
        <fullName evidence="1">Aldose 1-epimerase</fullName>
        <ecNumber evidence="1">5.1.3.3</ecNumber>
    </submittedName>
</protein>